<gene>
    <name evidence="1" type="ORF">C7R54_15495</name>
</gene>
<dbReference type="EMBL" id="PYAL01000004">
    <property type="protein sequence ID" value="RXN87980.1"/>
    <property type="molecule type" value="Genomic_DNA"/>
</dbReference>
<protein>
    <submittedName>
        <fullName evidence="1">Uncharacterized protein</fullName>
    </submittedName>
</protein>
<name>A0A4V1MS23_9BURK</name>
<organism evidence="1 2">
    <name type="scientific">Achromobacter aloeverae</name>
    <dbReference type="NCBI Taxonomy" id="1750518"/>
    <lineage>
        <taxon>Bacteria</taxon>
        <taxon>Pseudomonadati</taxon>
        <taxon>Pseudomonadota</taxon>
        <taxon>Betaproteobacteria</taxon>
        <taxon>Burkholderiales</taxon>
        <taxon>Alcaligenaceae</taxon>
        <taxon>Achromobacter</taxon>
    </lineage>
</organism>
<reference evidence="1 2" key="1">
    <citation type="journal article" date="2017" name="Int. J. Syst. Evol. Microbiol.">
        <title>Achromobacter aloeverae sp. nov., isolated from the root of Aloe vera (L.) Burm.f.</title>
        <authorList>
            <person name="Kuncharoen N."/>
            <person name="Muramatsu Y."/>
            <person name="Shibata C."/>
            <person name="Kamakura Y."/>
            <person name="Nakagawa Y."/>
            <person name="Tanasupawat S."/>
        </authorList>
    </citation>
    <scope>NUCLEOTIDE SEQUENCE [LARGE SCALE GENOMIC DNA]</scope>
    <source>
        <strain evidence="1 2">AVA-1</strain>
    </source>
</reference>
<dbReference type="RefSeq" id="WP_129151348.1">
    <property type="nucleotide sequence ID" value="NZ_JBHSDO010000011.1"/>
</dbReference>
<evidence type="ECO:0000313" key="2">
    <source>
        <dbReference type="Proteomes" id="UP000290849"/>
    </source>
</evidence>
<sequence>MKDLATLAILAASLWLPDPLREAQAAWERAHHCQVTGHTDPGVYQTYPRRAVMKCDGGVYVRPTE</sequence>
<evidence type="ECO:0000313" key="1">
    <source>
        <dbReference type="EMBL" id="RXN87980.1"/>
    </source>
</evidence>
<accession>A0A4V1MS23</accession>
<comment type="caution">
    <text evidence="1">The sequence shown here is derived from an EMBL/GenBank/DDBJ whole genome shotgun (WGS) entry which is preliminary data.</text>
</comment>
<dbReference type="AlphaFoldDB" id="A0A4V1MS23"/>
<dbReference type="Proteomes" id="UP000290849">
    <property type="component" value="Unassembled WGS sequence"/>
</dbReference>
<keyword evidence="2" id="KW-1185">Reference proteome</keyword>
<proteinExistence type="predicted"/>